<sequence length="19" mass="2394">MFFQIIVFFIKTVYCFIPH</sequence>
<protein>
    <submittedName>
        <fullName evidence="1">Uncharacterized protein</fullName>
    </submittedName>
</protein>
<reference evidence="1" key="2">
    <citation type="journal article" date="2006" name="PLoS Pathog.">
        <title>New perspectives on host-parasite interplay by comparative transcriptomic and proteomic analyses of Schistosoma japonicum.</title>
        <authorList>
            <person name="Liu F."/>
            <person name="Lu J."/>
            <person name="Hu W."/>
            <person name="Wang S.Y."/>
            <person name="Cui S.J."/>
            <person name="Chi M."/>
            <person name="Yan Q."/>
            <person name="Wang X.R."/>
            <person name="Song H.D."/>
            <person name="Xu X.N."/>
            <person name="Wang J.J."/>
            <person name="Zhang X.L."/>
            <person name="Zhang X."/>
            <person name="Wang Z.Q."/>
            <person name="Xue C.L."/>
            <person name="Brindley P.J."/>
            <person name="McManus D.P."/>
            <person name="Yang P.Y."/>
            <person name="Feng Z."/>
            <person name="Chen Z."/>
            <person name="Han Z.G."/>
        </authorList>
    </citation>
    <scope>NUCLEOTIDE SEQUENCE</scope>
</reference>
<accession>Q5BZ79</accession>
<name>Q5BZ79_SCHJA</name>
<evidence type="ECO:0000313" key="1">
    <source>
        <dbReference type="EMBL" id="AAX27296.1"/>
    </source>
</evidence>
<reference evidence="1" key="1">
    <citation type="submission" date="2005-03" db="EMBL/GenBank/DDBJ databases">
        <authorList>
            <person name="Han Z."/>
        </authorList>
    </citation>
    <scope>NUCLEOTIDE SEQUENCE</scope>
</reference>
<organism evidence="1">
    <name type="scientific">Schistosoma japonicum</name>
    <name type="common">Blood fluke</name>
    <dbReference type="NCBI Taxonomy" id="6182"/>
    <lineage>
        <taxon>Eukaryota</taxon>
        <taxon>Metazoa</taxon>
        <taxon>Spiralia</taxon>
        <taxon>Lophotrochozoa</taxon>
        <taxon>Platyhelminthes</taxon>
        <taxon>Trematoda</taxon>
        <taxon>Digenea</taxon>
        <taxon>Strigeidida</taxon>
        <taxon>Schistosomatoidea</taxon>
        <taxon>Schistosomatidae</taxon>
        <taxon>Schistosoma</taxon>
    </lineage>
</organism>
<dbReference type="EMBL" id="AY811407">
    <property type="protein sequence ID" value="AAX27296.1"/>
    <property type="molecule type" value="mRNA"/>
</dbReference>
<proteinExistence type="evidence at transcript level"/>
<dbReference type="AlphaFoldDB" id="Q5BZ79"/>